<evidence type="ECO:0000259" key="7">
    <source>
        <dbReference type="PROSITE" id="PS50250"/>
    </source>
</evidence>
<reference evidence="9" key="1">
    <citation type="submission" date="2025-08" db="UniProtKB">
        <authorList>
            <consortium name="RefSeq"/>
        </authorList>
    </citation>
    <scope>IDENTIFICATION</scope>
    <source>
        <strain evidence="9">OHB3-1</strain>
    </source>
</reference>
<dbReference type="Pfam" id="PF01399">
    <property type="entry name" value="PCI"/>
    <property type="match status" value="1"/>
</dbReference>
<name>A0A6J1DPF8_MOMCH</name>
<evidence type="ECO:0000256" key="5">
    <source>
        <dbReference type="ARBA" id="ARBA00022790"/>
    </source>
</evidence>
<sequence>MCTCNYGTNRVEGNNFSIFFLSSNYFTLHKIYLIKSFSHWQTLVLENDDFQSYLGSVIEVRELISDFYSGRFRSCFEHLNHLREWLPFDRFLYDQFETLYDQIRNRAVVLYVQPFASVDLQMMANVFSTTIEALEKKLISFINTNQIKAKIDSADKVLYARKDD</sequence>
<keyword evidence="5" id="KW-0736">Signalosome</keyword>
<dbReference type="Proteomes" id="UP000504603">
    <property type="component" value="Unplaced"/>
</dbReference>
<dbReference type="AlphaFoldDB" id="A0A6J1DPF8"/>
<keyword evidence="8" id="KW-1185">Reference proteome</keyword>
<organism evidence="8 9">
    <name type="scientific">Momordica charantia</name>
    <name type="common">Bitter gourd</name>
    <name type="synonym">Balsam pear</name>
    <dbReference type="NCBI Taxonomy" id="3673"/>
    <lineage>
        <taxon>Eukaryota</taxon>
        <taxon>Viridiplantae</taxon>
        <taxon>Streptophyta</taxon>
        <taxon>Embryophyta</taxon>
        <taxon>Tracheophyta</taxon>
        <taxon>Spermatophyta</taxon>
        <taxon>Magnoliopsida</taxon>
        <taxon>eudicotyledons</taxon>
        <taxon>Gunneridae</taxon>
        <taxon>Pentapetalae</taxon>
        <taxon>rosids</taxon>
        <taxon>fabids</taxon>
        <taxon>Cucurbitales</taxon>
        <taxon>Cucurbitaceae</taxon>
        <taxon>Momordiceae</taxon>
        <taxon>Momordica</taxon>
    </lineage>
</organism>
<keyword evidence="4" id="KW-0963">Cytoplasm</keyword>
<dbReference type="PANTHER" id="PTHR14145:SF2">
    <property type="entry name" value="COP9 SIGNALOSOME COMPLEX SUBUNIT 1"/>
    <property type="match status" value="1"/>
</dbReference>
<dbReference type="Gene3D" id="1.25.40.570">
    <property type="match status" value="1"/>
</dbReference>
<evidence type="ECO:0000256" key="4">
    <source>
        <dbReference type="ARBA" id="ARBA00022490"/>
    </source>
</evidence>
<evidence type="ECO:0000256" key="1">
    <source>
        <dbReference type="ARBA" id="ARBA00004123"/>
    </source>
</evidence>
<comment type="subcellular location">
    <subcellularLocation>
        <location evidence="2">Cytoplasm</location>
    </subcellularLocation>
    <subcellularLocation>
        <location evidence="1">Nucleus</location>
    </subcellularLocation>
</comment>
<proteinExistence type="inferred from homology"/>
<comment type="similarity">
    <text evidence="3">Belongs to the CSN1 family.</text>
</comment>
<dbReference type="GO" id="GO:0005737">
    <property type="term" value="C:cytoplasm"/>
    <property type="evidence" value="ECO:0007669"/>
    <property type="project" value="UniProtKB-SubCell"/>
</dbReference>
<accession>A0A6J1DPF8</accession>
<dbReference type="InterPro" id="IPR000717">
    <property type="entry name" value="PCI_dom"/>
</dbReference>
<dbReference type="InterPro" id="IPR036390">
    <property type="entry name" value="WH_DNA-bd_sf"/>
</dbReference>
<gene>
    <name evidence="9" type="primary">LOC111023093</name>
</gene>
<evidence type="ECO:0000313" key="9">
    <source>
        <dbReference type="RefSeq" id="XP_022156135.1"/>
    </source>
</evidence>
<evidence type="ECO:0000256" key="6">
    <source>
        <dbReference type="ARBA" id="ARBA00023242"/>
    </source>
</evidence>
<protein>
    <submittedName>
        <fullName evidence="9">COP9 signalosome complex subunit 1-like isoform X2</fullName>
    </submittedName>
</protein>
<dbReference type="SUPFAM" id="SSF46785">
    <property type="entry name" value="Winged helix' DNA-binding domain"/>
    <property type="match status" value="1"/>
</dbReference>
<evidence type="ECO:0000313" key="8">
    <source>
        <dbReference type="Proteomes" id="UP000504603"/>
    </source>
</evidence>
<dbReference type="RefSeq" id="XP_022156135.1">
    <property type="nucleotide sequence ID" value="XM_022300443.1"/>
</dbReference>
<feature type="domain" description="PCI" evidence="7">
    <location>
        <begin position="1"/>
        <end position="164"/>
    </location>
</feature>
<dbReference type="GeneID" id="111023093"/>
<evidence type="ECO:0000256" key="3">
    <source>
        <dbReference type="ARBA" id="ARBA00008793"/>
    </source>
</evidence>
<evidence type="ECO:0000256" key="2">
    <source>
        <dbReference type="ARBA" id="ARBA00004496"/>
    </source>
</evidence>
<dbReference type="PROSITE" id="PS50250">
    <property type="entry name" value="PCI"/>
    <property type="match status" value="1"/>
</dbReference>
<dbReference type="InterPro" id="IPR019585">
    <property type="entry name" value="Rpn7/CSN1"/>
</dbReference>
<dbReference type="GO" id="GO:0008180">
    <property type="term" value="C:COP9 signalosome"/>
    <property type="evidence" value="ECO:0007669"/>
    <property type="project" value="UniProtKB-KW"/>
</dbReference>
<dbReference type="PANTHER" id="PTHR14145">
    <property type="entry name" value="26S PROTESOME SUBUNIT 6"/>
    <property type="match status" value="1"/>
</dbReference>
<keyword evidence="6" id="KW-0539">Nucleus</keyword>